<sequence>MRLYSEVFGKRPQASQPVIVFLHGLLGSGRDWRLITSALMHHYCCVAIDLPGHGFSASVSMPLDESDIGFKQSYQAILKTLEHRGVQRFVMVGYSLGARLAMYLATQLANESTTERGLRLQGIFLEGGHFGLPLSDRAARLDNDKAWAARFSQQSLISVLNDWYQQTVFSSLNHDQRQSLVAKRSDNLGQGVANMLLATSLSKQPLLLTPLQNLKLPVRYVCGEYDAKFRQIAMQSELSVEVIPDAGHNIHVEQPHAFTSALSAFIQKL</sequence>
<dbReference type="InterPro" id="IPR022485">
    <property type="entry name" value="SHCHC_synthase_MenH"/>
</dbReference>
<keyword evidence="2 3" id="KW-0456">Lyase</keyword>
<evidence type="ECO:0000259" key="4">
    <source>
        <dbReference type="Pfam" id="PF12697"/>
    </source>
</evidence>
<accession>A0A2S7VW43</accession>
<dbReference type="InterPro" id="IPR029058">
    <property type="entry name" value="AB_hydrolase_fold"/>
</dbReference>
<dbReference type="UniPathway" id="UPA00079"/>
<keyword evidence="1 3" id="KW-0474">Menaquinone biosynthesis</keyword>
<dbReference type="GO" id="GO:0009234">
    <property type="term" value="P:menaquinone biosynthetic process"/>
    <property type="evidence" value="ECO:0007669"/>
    <property type="project" value="UniProtKB-UniRule"/>
</dbReference>
<evidence type="ECO:0000313" key="6">
    <source>
        <dbReference type="Proteomes" id="UP000238730"/>
    </source>
</evidence>
<evidence type="ECO:0000256" key="2">
    <source>
        <dbReference type="ARBA" id="ARBA00023239"/>
    </source>
</evidence>
<proteinExistence type="inferred from homology"/>
<evidence type="ECO:0000256" key="1">
    <source>
        <dbReference type="ARBA" id="ARBA00022428"/>
    </source>
</evidence>
<dbReference type="RefSeq" id="WP_105059706.1">
    <property type="nucleotide sequence ID" value="NZ_MSCJ01000001.1"/>
</dbReference>
<evidence type="ECO:0000256" key="3">
    <source>
        <dbReference type="HAMAP-Rule" id="MF_01660"/>
    </source>
</evidence>
<comment type="function">
    <text evidence="3">Catalyzes a proton abstraction reaction that results in 2,5-elimination of pyruvate from 2-succinyl-5-enolpyruvyl-6-hydroxy-3-cyclohexene-1-carboxylate (SEPHCHC) and the formation of 2-succinyl-6-hydroxy-2,4-cyclohexadiene-1-carboxylate (SHCHC).</text>
</comment>
<dbReference type="EC" id="4.2.99.20" evidence="3"/>
<comment type="pathway">
    <text evidence="3">Quinol/quinone metabolism; menaquinone biosynthesis.</text>
</comment>
<name>A0A2S7VW43_PHOAN</name>
<dbReference type="UniPathway" id="UPA01057">
    <property type="reaction ID" value="UER00900"/>
</dbReference>
<dbReference type="OrthoDB" id="9808398at2"/>
<comment type="pathway">
    <text evidence="3">Quinol/quinone metabolism; 1,4-dihydroxy-2-naphthoate biosynthesis; 1,4-dihydroxy-2-naphthoate from chorismate: step 3/7.</text>
</comment>
<dbReference type="Gene3D" id="3.40.50.1820">
    <property type="entry name" value="alpha/beta hydrolase"/>
    <property type="match status" value="1"/>
</dbReference>
<dbReference type="GO" id="GO:0070205">
    <property type="term" value="F:2-succinyl-6-hydroxy-2,4-cyclohexadiene-1-carboxylate synthase activity"/>
    <property type="evidence" value="ECO:0007669"/>
    <property type="project" value="UniProtKB-UniRule"/>
</dbReference>
<gene>
    <name evidence="3" type="primary">menH</name>
    <name evidence="5" type="ORF">BTO08_02200</name>
</gene>
<dbReference type="PANTHER" id="PTHR42916:SF1">
    <property type="entry name" value="PROTEIN PHYLLO, CHLOROPLASTIC"/>
    <property type="match status" value="1"/>
</dbReference>
<dbReference type="Pfam" id="PF12697">
    <property type="entry name" value="Abhydrolase_6"/>
    <property type="match status" value="1"/>
</dbReference>
<dbReference type="NCBIfam" id="TIGR03695">
    <property type="entry name" value="menH_SHCHC"/>
    <property type="match status" value="1"/>
</dbReference>
<dbReference type="SUPFAM" id="SSF53474">
    <property type="entry name" value="alpha/beta-Hydrolases"/>
    <property type="match status" value="1"/>
</dbReference>
<evidence type="ECO:0000313" key="5">
    <source>
        <dbReference type="EMBL" id="PQJ66311.1"/>
    </source>
</evidence>
<feature type="domain" description="AB hydrolase-1" evidence="4">
    <location>
        <begin position="19"/>
        <end position="259"/>
    </location>
</feature>
<protein>
    <recommendedName>
        <fullName evidence="3">Putative 2-succinyl-6-hydroxy-2,4-cyclohexadiene-1-carboxylate synthase</fullName>
        <shortName evidence="3">SHCHC synthase</shortName>
        <ecNumber evidence="3">4.2.99.20</ecNumber>
    </recommendedName>
</protein>
<comment type="subunit">
    <text evidence="3">Monomer.</text>
</comment>
<dbReference type="EMBL" id="MSCJ01000001">
    <property type="protein sequence ID" value="PQJ66311.1"/>
    <property type="molecule type" value="Genomic_DNA"/>
</dbReference>
<dbReference type="InterPro" id="IPR000073">
    <property type="entry name" value="AB_hydrolase_1"/>
</dbReference>
<dbReference type="HAMAP" id="MF_01660">
    <property type="entry name" value="MenH"/>
    <property type="match status" value="1"/>
</dbReference>
<comment type="catalytic activity">
    <reaction evidence="3">
        <text>5-enolpyruvoyl-6-hydroxy-2-succinyl-cyclohex-3-ene-1-carboxylate = (1R,6R)-6-hydroxy-2-succinyl-cyclohexa-2,4-diene-1-carboxylate + pyruvate</text>
        <dbReference type="Rhea" id="RHEA:25597"/>
        <dbReference type="ChEBI" id="CHEBI:15361"/>
        <dbReference type="ChEBI" id="CHEBI:58689"/>
        <dbReference type="ChEBI" id="CHEBI:58818"/>
        <dbReference type="EC" id="4.2.99.20"/>
    </reaction>
</comment>
<organism evidence="5 6">
    <name type="scientific">Photobacterium angustum</name>
    <dbReference type="NCBI Taxonomy" id="661"/>
    <lineage>
        <taxon>Bacteria</taxon>
        <taxon>Pseudomonadati</taxon>
        <taxon>Pseudomonadota</taxon>
        <taxon>Gammaproteobacteria</taxon>
        <taxon>Vibrionales</taxon>
        <taxon>Vibrionaceae</taxon>
        <taxon>Photobacterium</taxon>
    </lineage>
</organism>
<dbReference type="AlphaFoldDB" id="A0A2S7VW43"/>
<dbReference type="PANTHER" id="PTHR42916">
    <property type="entry name" value="2-SUCCINYL-5-ENOLPYRUVYL-6-HYDROXY-3-CYCLOHEXENE-1-CARBOXYLATE SYNTHASE"/>
    <property type="match status" value="1"/>
</dbReference>
<reference evidence="5 6" key="1">
    <citation type="submission" date="2016-12" db="EMBL/GenBank/DDBJ databases">
        <title>Diversity of luminous bacteria.</title>
        <authorList>
            <person name="Yoshizawa S."/>
            <person name="Kogure K."/>
        </authorList>
    </citation>
    <scope>NUCLEOTIDE SEQUENCE [LARGE SCALE GENOMIC DNA]</scope>
    <source>
        <strain evidence="5 6">LC1-200</strain>
    </source>
</reference>
<dbReference type="Proteomes" id="UP000238730">
    <property type="component" value="Unassembled WGS sequence"/>
</dbReference>
<comment type="similarity">
    <text evidence="3">Belongs to the AB hydrolase superfamily. MenH family.</text>
</comment>
<dbReference type="NCBIfam" id="NF008340">
    <property type="entry name" value="PRK11126.1"/>
    <property type="match status" value="1"/>
</dbReference>
<comment type="caution">
    <text evidence="5">The sequence shown here is derived from an EMBL/GenBank/DDBJ whole genome shotgun (WGS) entry which is preliminary data.</text>
</comment>